<dbReference type="EMBL" id="LAZR01001145">
    <property type="protein sequence ID" value="KKN49901.1"/>
    <property type="molecule type" value="Genomic_DNA"/>
</dbReference>
<evidence type="ECO:0000313" key="1">
    <source>
        <dbReference type="EMBL" id="KKN49901.1"/>
    </source>
</evidence>
<gene>
    <name evidence="1" type="ORF">LCGC14_0638270</name>
</gene>
<protein>
    <submittedName>
        <fullName evidence="1">Uncharacterized protein</fullName>
    </submittedName>
</protein>
<reference evidence="1" key="1">
    <citation type="journal article" date="2015" name="Nature">
        <title>Complex archaea that bridge the gap between prokaryotes and eukaryotes.</title>
        <authorList>
            <person name="Spang A."/>
            <person name="Saw J.H."/>
            <person name="Jorgensen S.L."/>
            <person name="Zaremba-Niedzwiedzka K."/>
            <person name="Martijn J."/>
            <person name="Lind A.E."/>
            <person name="van Eijk R."/>
            <person name="Schleper C."/>
            <person name="Guy L."/>
            <person name="Ettema T.J."/>
        </authorList>
    </citation>
    <scope>NUCLEOTIDE SEQUENCE</scope>
</reference>
<name>A0A0F9TLG7_9ZZZZ</name>
<dbReference type="AlphaFoldDB" id="A0A0F9TLG7"/>
<proteinExistence type="predicted"/>
<organism evidence="1">
    <name type="scientific">marine sediment metagenome</name>
    <dbReference type="NCBI Taxonomy" id="412755"/>
    <lineage>
        <taxon>unclassified sequences</taxon>
        <taxon>metagenomes</taxon>
        <taxon>ecological metagenomes</taxon>
    </lineage>
</organism>
<accession>A0A0F9TLG7</accession>
<sequence length="226" mass="25749">MDGAALTDEIQALSGRVGDTALITDARCTRWENEAQRIIAEKVPGLHELTFKNTDSFDTTVTLRYSLAEITSGLSDLTTENRIAHVFATTYLNGNETRHLKYRPVDEFDEMYPDPTHTDIPHTISTNWTRRGNYIEIMPLCLTENCDKDLRFDIGVYPIDITAAITPSLNDADDGLIAYGVWHAFVAIGAEKATDAAIWKTKFFEWLEDYKDQNDTMHEWDGNWYE</sequence>
<comment type="caution">
    <text evidence="1">The sequence shown here is derived from an EMBL/GenBank/DDBJ whole genome shotgun (WGS) entry which is preliminary data.</text>
</comment>